<feature type="region of interest" description="Disordered" evidence="1">
    <location>
        <begin position="25"/>
        <end position="85"/>
    </location>
</feature>
<gene>
    <name evidence="2" type="ORF">CHARACLAT_020783</name>
</gene>
<protein>
    <submittedName>
        <fullName evidence="2">Uncharacterized protein</fullName>
    </submittedName>
</protein>
<proteinExistence type="predicted"/>
<evidence type="ECO:0000313" key="2">
    <source>
        <dbReference type="EMBL" id="MED6274868.1"/>
    </source>
</evidence>
<organism evidence="2 3">
    <name type="scientific">Characodon lateralis</name>
    <dbReference type="NCBI Taxonomy" id="208331"/>
    <lineage>
        <taxon>Eukaryota</taxon>
        <taxon>Metazoa</taxon>
        <taxon>Chordata</taxon>
        <taxon>Craniata</taxon>
        <taxon>Vertebrata</taxon>
        <taxon>Euteleostomi</taxon>
        <taxon>Actinopterygii</taxon>
        <taxon>Neopterygii</taxon>
        <taxon>Teleostei</taxon>
        <taxon>Neoteleostei</taxon>
        <taxon>Acanthomorphata</taxon>
        <taxon>Ovalentaria</taxon>
        <taxon>Atherinomorphae</taxon>
        <taxon>Cyprinodontiformes</taxon>
        <taxon>Goodeidae</taxon>
        <taxon>Characodon</taxon>
    </lineage>
</organism>
<dbReference type="EMBL" id="JAHUTJ010026574">
    <property type="protein sequence ID" value="MED6274868.1"/>
    <property type="molecule type" value="Genomic_DNA"/>
</dbReference>
<accession>A0ABU7DIE5</accession>
<reference evidence="2 3" key="1">
    <citation type="submission" date="2021-06" db="EMBL/GenBank/DDBJ databases">
        <authorList>
            <person name="Palmer J.M."/>
        </authorList>
    </citation>
    <scope>NUCLEOTIDE SEQUENCE [LARGE SCALE GENOMIC DNA]</scope>
    <source>
        <strain evidence="2 3">CL_MEX2019</strain>
        <tissue evidence="2">Muscle</tissue>
    </source>
</reference>
<feature type="compositionally biased region" description="Polar residues" evidence="1">
    <location>
        <begin position="62"/>
        <end position="74"/>
    </location>
</feature>
<keyword evidence="3" id="KW-1185">Reference proteome</keyword>
<name>A0ABU7DIE5_9TELE</name>
<sequence length="85" mass="9068">MSRLLSCHKRACCWTLQGTTTSGTLRMIPAGSRGSGRLSPAVIGRGSGGTLDRSLVHHMTTQRHTGGSWSTQREPMNAEGERCAA</sequence>
<evidence type="ECO:0000313" key="3">
    <source>
        <dbReference type="Proteomes" id="UP001352852"/>
    </source>
</evidence>
<comment type="caution">
    <text evidence="2">The sequence shown here is derived from an EMBL/GenBank/DDBJ whole genome shotgun (WGS) entry which is preliminary data.</text>
</comment>
<dbReference type="Proteomes" id="UP001352852">
    <property type="component" value="Unassembled WGS sequence"/>
</dbReference>
<evidence type="ECO:0000256" key="1">
    <source>
        <dbReference type="SAM" id="MobiDB-lite"/>
    </source>
</evidence>